<comment type="caution">
    <text evidence="2">The sequence shown here is derived from an EMBL/GenBank/DDBJ whole genome shotgun (WGS) entry which is preliminary data.</text>
</comment>
<feature type="compositionally biased region" description="Basic and acidic residues" evidence="1">
    <location>
        <begin position="41"/>
        <end position="50"/>
    </location>
</feature>
<feature type="region of interest" description="Disordered" evidence="1">
    <location>
        <begin position="1"/>
        <end position="63"/>
    </location>
</feature>
<reference evidence="2 3" key="1">
    <citation type="submission" date="2021-06" db="EMBL/GenBank/DDBJ databases">
        <title>Caerostris darwini draft genome.</title>
        <authorList>
            <person name="Kono N."/>
            <person name="Arakawa K."/>
        </authorList>
    </citation>
    <scope>NUCLEOTIDE SEQUENCE [LARGE SCALE GENOMIC DNA]</scope>
</reference>
<dbReference type="AlphaFoldDB" id="A0AAV4VG75"/>
<name>A0AAV4VG75_9ARAC</name>
<dbReference type="EMBL" id="BPLQ01013035">
    <property type="protein sequence ID" value="GIY69381.1"/>
    <property type="molecule type" value="Genomic_DNA"/>
</dbReference>
<protein>
    <submittedName>
        <fullName evidence="2">Uncharacterized protein</fullName>
    </submittedName>
</protein>
<proteinExistence type="predicted"/>
<dbReference type="Proteomes" id="UP001054837">
    <property type="component" value="Unassembled WGS sequence"/>
</dbReference>
<evidence type="ECO:0000256" key="1">
    <source>
        <dbReference type="SAM" id="MobiDB-lite"/>
    </source>
</evidence>
<evidence type="ECO:0000313" key="2">
    <source>
        <dbReference type="EMBL" id="GIY69381.1"/>
    </source>
</evidence>
<sequence>MPRKEEAMPCKKLLSKEPQKRQGEIPSASSEDRQAGLQTIGERRSKETERQVQLSQEHNPSCRTRRCEISKQRERRLSFAISSGNGTKELERQKHLKDVKEDWNLCVHGKAI</sequence>
<feature type="compositionally biased region" description="Polar residues" evidence="1">
    <location>
        <begin position="51"/>
        <end position="62"/>
    </location>
</feature>
<evidence type="ECO:0000313" key="3">
    <source>
        <dbReference type="Proteomes" id="UP001054837"/>
    </source>
</evidence>
<gene>
    <name evidence="2" type="ORF">CDAR_470591</name>
</gene>
<accession>A0AAV4VG75</accession>
<organism evidence="2 3">
    <name type="scientific">Caerostris darwini</name>
    <dbReference type="NCBI Taxonomy" id="1538125"/>
    <lineage>
        <taxon>Eukaryota</taxon>
        <taxon>Metazoa</taxon>
        <taxon>Ecdysozoa</taxon>
        <taxon>Arthropoda</taxon>
        <taxon>Chelicerata</taxon>
        <taxon>Arachnida</taxon>
        <taxon>Araneae</taxon>
        <taxon>Araneomorphae</taxon>
        <taxon>Entelegynae</taxon>
        <taxon>Araneoidea</taxon>
        <taxon>Araneidae</taxon>
        <taxon>Caerostris</taxon>
    </lineage>
</organism>
<keyword evidence="3" id="KW-1185">Reference proteome</keyword>
<feature type="compositionally biased region" description="Basic and acidic residues" evidence="1">
    <location>
        <begin position="1"/>
        <end position="23"/>
    </location>
</feature>